<sequence>MEKSLKTVALPKEHGSWALTFEPLILALIVGYSLPGLFLFFGAALAFLAHQPVRILLTKKNHSKLAATFLLIYGIPAAFFMILFLRLVSWNTALPLLLALVLMFLYLIAEYFNLHRKLLTEMMASVAMGLIALSIVINGGWNWPEAFPFLILLYLRSLSTTLYVHYRLKLERKQPVSTFWSEIWQVLTLIIAFLLYFKYNLPWLAFLSILILGIRGIYGLSAWRKPMTVKQIGLAEFFYGLIFVTLSSIGYLI</sequence>
<dbReference type="InterPro" id="IPR025576">
    <property type="entry name" value="YwiC"/>
</dbReference>
<dbReference type="Pfam" id="PF14256">
    <property type="entry name" value="YwiC"/>
    <property type="match status" value="1"/>
</dbReference>
<organism evidence="2">
    <name type="scientific">Caldithrix abyssi</name>
    <dbReference type="NCBI Taxonomy" id="187145"/>
    <lineage>
        <taxon>Bacteria</taxon>
        <taxon>Pseudomonadati</taxon>
        <taxon>Calditrichota</taxon>
        <taxon>Calditrichia</taxon>
        <taxon>Calditrichales</taxon>
        <taxon>Calditrichaceae</taxon>
        <taxon>Caldithrix</taxon>
    </lineage>
</organism>
<comment type="caution">
    <text evidence="2">The sequence shown here is derived from an EMBL/GenBank/DDBJ whole genome shotgun (WGS) entry which is preliminary data.</text>
</comment>
<dbReference type="AlphaFoldDB" id="A0A7V5LJI2"/>
<evidence type="ECO:0000256" key="1">
    <source>
        <dbReference type="SAM" id="Phobius"/>
    </source>
</evidence>
<feature type="transmembrane region" description="Helical" evidence="1">
    <location>
        <begin position="93"/>
        <end position="112"/>
    </location>
</feature>
<gene>
    <name evidence="2" type="ORF">ENL21_04485</name>
</gene>
<feature type="transmembrane region" description="Helical" evidence="1">
    <location>
        <begin position="124"/>
        <end position="141"/>
    </location>
</feature>
<keyword evidence="1" id="KW-0472">Membrane</keyword>
<reference evidence="2" key="1">
    <citation type="journal article" date="2020" name="mSystems">
        <title>Genome- and Community-Level Interaction Insights into Carbon Utilization and Element Cycling Functions of Hydrothermarchaeota in Hydrothermal Sediment.</title>
        <authorList>
            <person name="Zhou Z."/>
            <person name="Liu Y."/>
            <person name="Xu W."/>
            <person name="Pan J."/>
            <person name="Luo Z.H."/>
            <person name="Li M."/>
        </authorList>
    </citation>
    <scope>NUCLEOTIDE SEQUENCE [LARGE SCALE GENOMIC DNA]</scope>
    <source>
        <strain evidence="2">HyVt-76</strain>
    </source>
</reference>
<feature type="transmembrane region" description="Helical" evidence="1">
    <location>
        <begin position="147"/>
        <end position="166"/>
    </location>
</feature>
<accession>A0A7V5LJI2</accession>
<proteinExistence type="predicted"/>
<feature type="transmembrane region" description="Helical" evidence="1">
    <location>
        <begin position="24"/>
        <end position="48"/>
    </location>
</feature>
<feature type="transmembrane region" description="Helical" evidence="1">
    <location>
        <begin position="178"/>
        <end position="197"/>
    </location>
</feature>
<keyword evidence="1" id="KW-0812">Transmembrane</keyword>
<feature type="transmembrane region" description="Helical" evidence="1">
    <location>
        <begin position="203"/>
        <end position="220"/>
    </location>
</feature>
<dbReference type="EMBL" id="DRTD01000335">
    <property type="protein sequence ID" value="HHE55015.1"/>
    <property type="molecule type" value="Genomic_DNA"/>
</dbReference>
<evidence type="ECO:0000313" key="2">
    <source>
        <dbReference type="EMBL" id="HHE55015.1"/>
    </source>
</evidence>
<feature type="transmembrane region" description="Helical" evidence="1">
    <location>
        <begin position="232"/>
        <end position="252"/>
    </location>
</feature>
<protein>
    <recommendedName>
        <fullName evidence="3">YwiC-like family protein</fullName>
    </recommendedName>
</protein>
<dbReference type="Proteomes" id="UP000886111">
    <property type="component" value="Unassembled WGS sequence"/>
</dbReference>
<evidence type="ECO:0008006" key="3">
    <source>
        <dbReference type="Google" id="ProtNLM"/>
    </source>
</evidence>
<name>A0A7V5LJI2_CALAY</name>
<feature type="transmembrane region" description="Helical" evidence="1">
    <location>
        <begin position="69"/>
        <end position="87"/>
    </location>
</feature>
<keyword evidence="1" id="KW-1133">Transmembrane helix</keyword>